<dbReference type="SMART" id="SM00862">
    <property type="entry name" value="Trans_reg_C"/>
    <property type="match status" value="1"/>
</dbReference>
<dbReference type="InterPro" id="IPR011990">
    <property type="entry name" value="TPR-like_helical_dom_sf"/>
</dbReference>
<dbReference type="CDD" id="cd00156">
    <property type="entry name" value="REC"/>
    <property type="match status" value="1"/>
</dbReference>
<evidence type="ECO:0000256" key="4">
    <source>
        <dbReference type="PROSITE-ProRule" id="PRU00169"/>
    </source>
</evidence>
<dbReference type="Gene3D" id="3.40.50.2300">
    <property type="match status" value="1"/>
</dbReference>
<dbReference type="HOGENOM" id="CLU_805910_0_0_0"/>
<dbReference type="GO" id="GO:0000160">
    <property type="term" value="P:phosphorelay signal transduction system"/>
    <property type="evidence" value="ECO:0007669"/>
    <property type="project" value="InterPro"/>
</dbReference>
<sequence length="344" mass="38742">MPSVLVVDDDAAILKLVSVILARAGHEVHACAHPVEALSLLDRITPDLIISDVVMPHMTGYEFLEHVREREELSHLPFMLLSSHAERDDVRRGMNLGADDYLPKPFTPHDLTSAVDARLKRISSKPVTASGLEARGLGTSTVTWRGEPIPWVSRKAMELFFLLLEKREVTSWEAAEALWPEKDEARASSLFHTTLHRLRRSLTPEAVVSHSRRYALNPDLAPKYDARTFEERVERTVGGSPSLEEVRELIGQYGRYLPDVDSDWCSDVRRRIDEKQMSLLGLAAELARSAGRPREAASYHQQALMIDPFSDGDWQGLARALSDLGDPRARLAQQREPWWSTDLA</sequence>
<feature type="modified residue" description="4-aspartylphosphate" evidence="4">
    <location>
        <position position="52"/>
    </location>
</feature>
<dbReference type="InterPro" id="IPR005158">
    <property type="entry name" value="BTAD"/>
</dbReference>
<proteinExistence type="inferred from homology"/>
<dbReference type="Gene3D" id="1.10.10.10">
    <property type="entry name" value="Winged helix-like DNA-binding domain superfamily/Winged helix DNA-binding domain"/>
    <property type="match status" value="1"/>
</dbReference>
<dbReference type="InterPro" id="IPR050595">
    <property type="entry name" value="Bact_response_regulator"/>
</dbReference>
<dbReference type="SMART" id="SM01043">
    <property type="entry name" value="BTAD"/>
    <property type="match status" value="1"/>
</dbReference>
<evidence type="ECO:0000256" key="3">
    <source>
        <dbReference type="ARBA" id="ARBA00023125"/>
    </source>
</evidence>
<evidence type="ECO:0000256" key="1">
    <source>
        <dbReference type="ARBA" id="ARBA00005820"/>
    </source>
</evidence>
<dbReference type="GO" id="GO:0006355">
    <property type="term" value="P:regulation of DNA-templated transcription"/>
    <property type="evidence" value="ECO:0007669"/>
    <property type="project" value="InterPro"/>
</dbReference>
<dbReference type="EMBL" id="CP003382">
    <property type="protein sequence ID" value="AFZ67495.1"/>
    <property type="molecule type" value="Genomic_DNA"/>
</dbReference>
<evidence type="ECO:0000259" key="5">
    <source>
        <dbReference type="PROSITE" id="PS50110"/>
    </source>
</evidence>
<dbReference type="SUPFAM" id="SSF52172">
    <property type="entry name" value="CheY-like"/>
    <property type="match status" value="1"/>
</dbReference>
<comment type="similarity">
    <text evidence="1">Belongs to the AfsR/DnrI/RedD regulatory family.</text>
</comment>
<dbReference type="InterPro" id="IPR001789">
    <property type="entry name" value="Sig_transdc_resp-reg_receiver"/>
</dbReference>
<dbReference type="InterPro" id="IPR001867">
    <property type="entry name" value="OmpR/PhoB-type_DNA-bd"/>
</dbReference>
<dbReference type="SUPFAM" id="SSF48452">
    <property type="entry name" value="TPR-like"/>
    <property type="match status" value="1"/>
</dbReference>
<keyword evidence="7" id="KW-1185">Reference proteome</keyword>
<dbReference type="PANTHER" id="PTHR44591:SF3">
    <property type="entry name" value="RESPONSE REGULATORY DOMAIN-CONTAINING PROTEIN"/>
    <property type="match status" value="1"/>
</dbReference>
<dbReference type="InterPro" id="IPR011006">
    <property type="entry name" value="CheY-like_superfamily"/>
</dbReference>
<name>L0A3A8_DEIPD</name>
<dbReference type="eggNOG" id="COG3947">
    <property type="taxonomic scope" value="Bacteria"/>
</dbReference>
<dbReference type="AlphaFoldDB" id="L0A3A8"/>
<organism evidence="6 7">
    <name type="scientific">Deinococcus peraridilitoris (strain DSM 19664 / LMG 22246 / CIP 109416 / KR-200)</name>
    <dbReference type="NCBI Taxonomy" id="937777"/>
    <lineage>
        <taxon>Bacteria</taxon>
        <taxon>Thermotogati</taxon>
        <taxon>Deinococcota</taxon>
        <taxon>Deinococci</taxon>
        <taxon>Deinococcales</taxon>
        <taxon>Deinococcaceae</taxon>
        <taxon>Deinococcus</taxon>
    </lineage>
</organism>
<keyword evidence="3" id="KW-0238">DNA-binding</keyword>
<dbReference type="SMART" id="SM00448">
    <property type="entry name" value="REC"/>
    <property type="match status" value="1"/>
</dbReference>
<reference evidence="7" key="1">
    <citation type="submission" date="2012-03" db="EMBL/GenBank/DDBJ databases">
        <title>Complete sequence of chromosome of Deinococcus peraridilitoris DSM 19664.</title>
        <authorList>
            <person name="Lucas S."/>
            <person name="Copeland A."/>
            <person name="Lapidus A."/>
            <person name="Glavina del Rio T."/>
            <person name="Dalin E."/>
            <person name="Tice H."/>
            <person name="Bruce D."/>
            <person name="Goodwin L."/>
            <person name="Pitluck S."/>
            <person name="Peters L."/>
            <person name="Mikhailova N."/>
            <person name="Lu M."/>
            <person name="Kyrpides N."/>
            <person name="Mavromatis K."/>
            <person name="Ivanova N."/>
            <person name="Brettin T."/>
            <person name="Detter J.C."/>
            <person name="Han C."/>
            <person name="Larimer F."/>
            <person name="Land M."/>
            <person name="Hauser L."/>
            <person name="Markowitz V."/>
            <person name="Cheng J.-F."/>
            <person name="Hugenholtz P."/>
            <person name="Woyke T."/>
            <person name="Wu D."/>
            <person name="Pukall R."/>
            <person name="Steenblock K."/>
            <person name="Brambilla E."/>
            <person name="Klenk H.-P."/>
            <person name="Eisen J.A."/>
        </authorList>
    </citation>
    <scope>NUCLEOTIDE SEQUENCE [LARGE SCALE GENOMIC DNA]</scope>
    <source>
        <strain evidence="7">DSM 19664 / LMG 22246 / CIP 109416 / KR-200</strain>
    </source>
</reference>
<feature type="domain" description="Response regulatory" evidence="5">
    <location>
        <begin position="3"/>
        <end position="119"/>
    </location>
</feature>
<dbReference type="Proteomes" id="UP000010467">
    <property type="component" value="Chromosome"/>
</dbReference>
<dbReference type="Gene3D" id="1.25.40.10">
    <property type="entry name" value="Tetratricopeptide repeat domain"/>
    <property type="match status" value="1"/>
</dbReference>
<dbReference type="GO" id="GO:0003677">
    <property type="term" value="F:DNA binding"/>
    <property type="evidence" value="ECO:0007669"/>
    <property type="project" value="UniProtKB-KW"/>
</dbReference>
<dbReference type="KEGG" id="dpd:Deipe_1998"/>
<dbReference type="PROSITE" id="PS50110">
    <property type="entry name" value="RESPONSE_REGULATORY"/>
    <property type="match status" value="1"/>
</dbReference>
<dbReference type="PANTHER" id="PTHR44591">
    <property type="entry name" value="STRESS RESPONSE REGULATOR PROTEIN 1"/>
    <property type="match status" value="1"/>
</dbReference>
<dbReference type="STRING" id="937777.Deipe_1998"/>
<dbReference type="OrthoDB" id="3190595at2"/>
<accession>L0A3A8</accession>
<evidence type="ECO:0000256" key="2">
    <source>
        <dbReference type="ARBA" id="ARBA00022553"/>
    </source>
</evidence>
<dbReference type="PATRIC" id="fig|937777.3.peg.2005"/>
<dbReference type="RefSeq" id="WP_015235800.1">
    <property type="nucleotide sequence ID" value="NC_019793.1"/>
</dbReference>
<evidence type="ECO:0000313" key="7">
    <source>
        <dbReference type="Proteomes" id="UP000010467"/>
    </source>
</evidence>
<dbReference type="Pfam" id="PF00072">
    <property type="entry name" value="Response_reg"/>
    <property type="match status" value="1"/>
</dbReference>
<evidence type="ECO:0000313" key="6">
    <source>
        <dbReference type="EMBL" id="AFZ67495.1"/>
    </source>
</evidence>
<gene>
    <name evidence="6" type="ordered locus">Deipe_1998</name>
</gene>
<keyword evidence="2 4" id="KW-0597">Phosphoprotein</keyword>
<dbReference type="InterPro" id="IPR036388">
    <property type="entry name" value="WH-like_DNA-bd_sf"/>
</dbReference>
<protein>
    <submittedName>
        <fullName evidence="6">Response regulator containing CheY-like receiver and SARP domains</fullName>
    </submittedName>
</protein>